<evidence type="ECO:0000313" key="2">
    <source>
        <dbReference type="Proteomes" id="UP001204376"/>
    </source>
</evidence>
<keyword evidence="2" id="KW-1185">Reference proteome</keyword>
<proteinExistence type="predicted"/>
<accession>A0ABT1SY61</accession>
<dbReference type="EMBL" id="JANHOH010000001">
    <property type="protein sequence ID" value="MCQ6957006.1"/>
    <property type="molecule type" value="Genomic_DNA"/>
</dbReference>
<name>A0ABT1SY61_9SPHI</name>
<dbReference type="RefSeq" id="WP_256537218.1">
    <property type="nucleotide sequence ID" value="NZ_JANHOH010000001.1"/>
</dbReference>
<comment type="caution">
    <text evidence="1">The sequence shown here is derived from an EMBL/GenBank/DDBJ whole genome shotgun (WGS) entry which is preliminary data.</text>
</comment>
<gene>
    <name evidence="1" type="ORF">NPE20_03520</name>
</gene>
<reference evidence="1 2" key="1">
    <citation type="submission" date="2022-07" db="EMBL/GenBank/DDBJ databases">
        <title>Mucilaginibacter sp. JC4.</title>
        <authorList>
            <person name="Le V."/>
            <person name="Ko S.-R."/>
            <person name="Ahn C.-Y."/>
            <person name="Oh H.-M."/>
        </authorList>
    </citation>
    <scope>NUCLEOTIDE SEQUENCE [LARGE SCALE GENOMIC DNA]</scope>
    <source>
        <strain evidence="1 2">JC4</strain>
    </source>
</reference>
<protein>
    <submittedName>
        <fullName evidence="1">Cytochrome P460 family protein</fullName>
    </submittedName>
</protein>
<organism evidence="1 2">
    <name type="scientific">Mucilaginibacter aquariorum</name>
    <dbReference type="NCBI Taxonomy" id="2967225"/>
    <lineage>
        <taxon>Bacteria</taxon>
        <taxon>Pseudomonadati</taxon>
        <taxon>Bacteroidota</taxon>
        <taxon>Sphingobacteriia</taxon>
        <taxon>Sphingobacteriales</taxon>
        <taxon>Sphingobacteriaceae</taxon>
        <taxon>Mucilaginibacter</taxon>
    </lineage>
</organism>
<sequence length="158" mass="17510">MKSITLTILCTFLILNLGCHVSPKLDEPVNKNASLPAEFNFSSKRLRVISSIINKTKGTMSTLYGNDIAIDAAKSGNQKNTPGIELTLITWQQKPNKYWFGNNIPGKLITIETVEANQITAKVSYKCFNEHNQSLILNPADTDSRIAFILTQKPSVMP</sequence>
<evidence type="ECO:0000313" key="1">
    <source>
        <dbReference type="EMBL" id="MCQ6957006.1"/>
    </source>
</evidence>
<dbReference type="Proteomes" id="UP001204376">
    <property type="component" value="Unassembled WGS sequence"/>
</dbReference>